<comment type="caution">
    <text evidence="13">The sequence shown here is derived from an EMBL/GenBank/DDBJ whole genome shotgun (WGS) entry which is preliminary data.</text>
</comment>
<evidence type="ECO:0000259" key="11">
    <source>
        <dbReference type="Pfam" id="PF16418"/>
    </source>
</evidence>
<evidence type="ECO:0000256" key="3">
    <source>
        <dbReference type="ARBA" id="ARBA00023015"/>
    </source>
</evidence>
<feature type="domain" description="CCR4-NOT transcription complex subunit 1" evidence="8">
    <location>
        <begin position="1380"/>
        <end position="1522"/>
    </location>
</feature>
<dbReference type="Gene3D" id="1.25.40.790">
    <property type="match status" value="1"/>
</dbReference>
<feature type="domain" description="CCR4-NOT transcription complex subunit 1 CAF1-binding" evidence="9">
    <location>
        <begin position="1027"/>
        <end position="1244"/>
    </location>
</feature>
<dbReference type="EMBL" id="LGRX02033641">
    <property type="protein sequence ID" value="KAK3240444.1"/>
    <property type="molecule type" value="Genomic_DNA"/>
</dbReference>
<evidence type="ECO:0000259" key="9">
    <source>
        <dbReference type="Pfam" id="PF16415"/>
    </source>
</evidence>
<keyword evidence="2" id="KW-0678">Repressor</keyword>
<feature type="domain" description="CCR4-NOT transcription complex subunit 1-like NOT1 connector" evidence="12">
    <location>
        <begin position="1661"/>
        <end position="1843"/>
    </location>
</feature>
<feature type="region of interest" description="Disordered" evidence="6">
    <location>
        <begin position="1849"/>
        <end position="1914"/>
    </location>
</feature>
<feature type="region of interest" description="Disordered" evidence="6">
    <location>
        <begin position="926"/>
        <end position="1006"/>
    </location>
</feature>
<dbReference type="Pfam" id="PF16417">
    <property type="entry name" value="CNOT1_TTP_bind"/>
    <property type="match status" value="1"/>
</dbReference>
<dbReference type="InterPro" id="IPR038535">
    <property type="entry name" value="CNOT1_TTP_bind_sf"/>
</dbReference>
<dbReference type="Proteomes" id="UP001190700">
    <property type="component" value="Unassembled WGS sequence"/>
</dbReference>
<dbReference type="InterPro" id="IPR007196">
    <property type="entry name" value="CCR4-Not_Not1_C"/>
</dbReference>
<accession>A0AAE0EU97</accession>
<protein>
    <recommendedName>
        <fullName evidence="15">CCR4-NOT transcription complex subunit 1</fullName>
    </recommendedName>
</protein>
<evidence type="ECO:0000313" key="13">
    <source>
        <dbReference type="EMBL" id="KAK3240444.1"/>
    </source>
</evidence>
<evidence type="ECO:0000259" key="12">
    <source>
        <dbReference type="Pfam" id="PF25097"/>
    </source>
</evidence>
<dbReference type="Gene3D" id="1.25.40.180">
    <property type="match status" value="1"/>
</dbReference>
<feature type="compositionally biased region" description="Polar residues" evidence="6">
    <location>
        <begin position="1855"/>
        <end position="1868"/>
    </location>
</feature>
<dbReference type="Pfam" id="PF25097">
    <property type="entry name" value="ARM_Cnot1"/>
    <property type="match status" value="1"/>
</dbReference>
<feature type="compositionally biased region" description="Low complexity" evidence="6">
    <location>
        <begin position="997"/>
        <end position="1006"/>
    </location>
</feature>
<dbReference type="GO" id="GO:0005634">
    <property type="term" value="C:nucleus"/>
    <property type="evidence" value="ECO:0007669"/>
    <property type="project" value="UniProtKB-SubCell"/>
</dbReference>
<keyword evidence="3" id="KW-0805">Transcription regulation</keyword>
<dbReference type="Gene3D" id="1.25.40.800">
    <property type="match status" value="1"/>
</dbReference>
<feature type="domain" description="CCR4-NOT transcription complex subunit 1 TTP binding" evidence="10">
    <location>
        <begin position="662"/>
        <end position="818"/>
    </location>
</feature>
<dbReference type="Pfam" id="PF12842">
    <property type="entry name" value="DUF3819"/>
    <property type="match status" value="1"/>
</dbReference>
<keyword evidence="4" id="KW-0804">Transcription</keyword>
<dbReference type="GO" id="GO:0030015">
    <property type="term" value="C:CCR4-NOT core complex"/>
    <property type="evidence" value="ECO:0007669"/>
    <property type="project" value="InterPro"/>
</dbReference>
<comment type="subcellular location">
    <subcellularLocation>
        <location evidence="1">Nucleus</location>
    </subcellularLocation>
</comment>
<feature type="domain" description="CCR4-NOT transcription complex subunit 1 HEAT repeat" evidence="11">
    <location>
        <begin position="482"/>
        <end position="622"/>
    </location>
</feature>
<dbReference type="Pfam" id="PF16418">
    <property type="entry name" value="CNOT1_HEAT"/>
    <property type="match status" value="1"/>
</dbReference>
<evidence type="ECO:0000256" key="4">
    <source>
        <dbReference type="ARBA" id="ARBA00023163"/>
    </source>
</evidence>
<keyword evidence="14" id="KW-1185">Reference proteome</keyword>
<feature type="compositionally biased region" description="Low complexity" evidence="6">
    <location>
        <begin position="931"/>
        <end position="945"/>
    </location>
</feature>
<dbReference type="GO" id="GO:0060090">
    <property type="term" value="F:molecular adaptor activity"/>
    <property type="evidence" value="ECO:0007669"/>
    <property type="project" value="TreeGrafter"/>
</dbReference>
<dbReference type="FunFam" id="1.25.40.840:FF:000003">
    <property type="entry name" value="Transcription regulator"/>
    <property type="match status" value="1"/>
</dbReference>
<dbReference type="GO" id="GO:0000289">
    <property type="term" value="P:nuclear-transcribed mRNA poly(A) tail shortening"/>
    <property type="evidence" value="ECO:0007669"/>
    <property type="project" value="UniProtKB-ARBA"/>
</dbReference>
<evidence type="ECO:0008006" key="15">
    <source>
        <dbReference type="Google" id="ProtNLM"/>
    </source>
</evidence>
<evidence type="ECO:0000259" key="8">
    <source>
        <dbReference type="Pfam" id="PF12842"/>
    </source>
</evidence>
<feature type="region of interest" description="Disordered" evidence="6">
    <location>
        <begin position="2422"/>
        <end position="2445"/>
    </location>
</feature>
<proteinExistence type="predicted"/>
<sequence length="2445" mass="265908">MGLQSFSTTLAAHIKLLISGLNKKNFKSVIGELNQLTELYGLDAHVTLLRGLVDQLDLREGRSQKDTLKVQLLAAILERLIDKPNFPTVLCQALAYVSVQREDFLLELCKALKLSLAQQLALALAVVEAADPEWKSEGTKLLKSKMEDVPASKSCVGDTVLHRALTFVSENSEVFEKAPADIQKNLMSVAPAESASALYMTPFQYCDVSEANSLRDFGKEASQVSPSDADSLSGCLASSNNTAKVIEELGYGCAATKEQLVEVLVRLPPLDENSVAQIAGMMSRTHSDLEDTSGAYHSWCAAMSGTVPQTETSPTTWNVEATVEAIKELAPTVSWVEAMKCLDHEGFLLPDPKSFIVLINMYSLATQDPFPIEAICSGVWANAQGQLSFIQHAVSAPPEMFSWASSSRKLAPVEGLHGNKSPTGTLNQCWLSLDLLQTLMLLSESGHMGAVRTILEYPVKQCPEVLILGLAECKTEWEVVQEEVFSALLPTFLHNHPNSNLVLHRLWPVLQPTILRAFVDLHAKDAATVSRILDICQELKALTEVLDSTPYSFSIDLAALAARREFLNLEKWLQSKIVVLGLPFAGAVLRYLREKTTTSPDQPAGNQVQLSIEIMVLFFKVLNGNMSSMPPDIQEEIMRVYNAAASANPKLQGVAADQPSPQPENYAGDIEEAANSYFQQIYTSKQTIESVVQMLSGFKNSASKREQEIFACMIHNLFDEYRFFPKYPEKELRITAILFGSLIQNQLVVNLTLGIALRFVLDALRKPLGTKMFTFGQEALNQFKSRLQEWPQYCSYIMQVPHMRQAEPETMEFIDRTLAPVGAELESGVVTPAGVDTAKAETYGQELGGEQSATLTGSGTLKTPLSQAFNMVPGTLSNVGEPEAELIQDLAGSSVVASVAANAFDNPQGTPLVPQAVTGEERPSMARTFTAPGGLQQPAGAASPGRPTQLAESPSEQPAEPLADQAPASTTRSPMRSPARAASQPSLNASGSGKLESGAASSPAPSFATSLNLDTLMQAADATQEVAPDGPTVDKIHFLVNNVSVNNMPQKSGQLQQLLGDLHWPWFAQYLVVKRASIEPNFHVLYLSLLDELNSRDLSVNVHRSTVRNIKVLLSSEKIKSNSGERSLLKNLGSWLGQLSIAKNKPVLHRDIDPKSLILEAFQKGRMIAVIPFVAKLLEPCKNSRVFKPPNPWVIAILALLLEIYSEKDLKLNLKFEIEMLFKHLQLELKDVKPANLLSAFIRERENNPDFAVDKGSAPSQVSSASGSANGTATADGSSLVGASATSSLAGSAGHASQLAGSQAGFAQPSISLSQGKPSDAGTDAAVVSLREEGATPGSASLATSNFAPLFSGGLEKALPNLPAYIHISPSLQMVSERLQLKRLLPIALDRAIREIVSPVVERSCTIACMTTRELILKDFAMEPDEQRMRKAAHLMVSSLAGSLALVTCKEPLRVSIANQLRQALVQPAGIDAQLLEQTVHVATADNLDLGCALIEKAATDKALRDIDEALAPAYAVRQKHREAGQAYYDMAVYTQGRYPQSLPEVLRPKPSHLQPAQQRVYEDFARLPRTAPQPPPPPLPPYGHPSGGAGGSGLMEGDKEGLPLDGLAGDAGEVGKDESARSGVDPLGMATAAACLSAQHEALSTGQVIDKYHAIQIRIDSLVTSEPNSSYEGLPVDHAVRLAVGEIRDLLKHAQSRDEAALAVAQKAFKRLYEPPSSRLHITVCLATLEGIRDVNQRLVKELTNWVIFSDDEVKLHREISEGLIRSRLLNLNDFDSHLAKLMNSGRHGPGTEFAAHLVRQCIVAEPLATAADFFNVLDVLGKVAQRGGAPETLGQLLEQARVAHTSPAIRPSGSASGQPSVPTATSGGVPGEETGASDAGPGSARGGRGGRRGAGRVTGTSIAGDPRTDPPGLREQAAALFEEWARVCEAPSGEAVHSTFAAQLQHAGMVKCDETTERLLRILTELAVAHCLSSEQPGGGGQSVLNFAAIDAYARLVLLLVKHVSESGSTHLVLLTQALDMTSAVVQRDAEERGPSFNPRPYFRLFAGWLNSLSSSDTVVDPSNIQVLLPFASALLSVQPLRVPGFSFAYLELIAHRSFMPRLLLVNGQKGWPLFQRLLTVMLKFMEPYLRNAKLSEPVRLLYKGTLRVLLVLLHDFPEFLCDHHFNLCDNIPPSCIQMRNLILSAFPRNMRLPDPFTPNLKVDLLPEISQSPRILADSDYRGVFRNKPLRAELDHYLKARQPSSFCSELGQRLLLAPHESLVCGTRYNVPLLNALVLYVGIQAIAQLQSKTPQGEANQSPITHSAPMDVFQRLVTELDTEGRYLLLNAIANQLRYPNNHTHYFSCVLLFLFAEAQQEIVQEQITRVLLERLIVNRPHPWGLLITFIELIKNPRYNFWSHGFTRCAPEIEKLFESVARSCMGPPPRPPEDELSQAGLGQVQEQ</sequence>
<dbReference type="GO" id="GO:0017148">
    <property type="term" value="P:negative regulation of translation"/>
    <property type="evidence" value="ECO:0007669"/>
    <property type="project" value="InterPro"/>
</dbReference>
<dbReference type="Pfam" id="PF04054">
    <property type="entry name" value="Not1"/>
    <property type="match status" value="1"/>
</dbReference>
<dbReference type="CDD" id="cd20710">
    <property type="entry name" value="NOT1_connector"/>
    <property type="match status" value="1"/>
</dbReference>
<evidence type="ECO:0000256" key="1">
    <source>
        <dbReference type="ARBA" id="ARBA00004123"/>
    </source>
</evidence>
<evidence type="ECO:0000313" key="14">
    <source>
        <dbReference type="Proteomes" id="UP001190700"/>
    </source>
</evidence>
<evidence type="ECO:0000256" key="5">
    <source>
        <dbReference type="ARBA" id="ARBA00023242"/>
    </source>
</evidence>
<dbReference type="InterPro" id="IPR040398">
    <property type="entry name" value="Not1"/>
</dbReference>
<evidence type="ECO:0000256" key="6">
    <source>
        <dbReference type="SAM" id="MobiDB-lite"/>
    </source>
</evidence>
<evidence type="ECO:0000259" key="7">
    <source>
        <dbReference type="Pfam" id="PF04054"/>
    </source>
</evidence>
<dbReference type="InterPro" id="IPR032194">
    <property type="entry name" value="CNOT1_HEAT"/>
</dbReference>
<dbReference type="Pfam" id="PF16415">
    <property type="entry name" value="CNOT1_CAF1_bind"/>
    <property type="match status" value="1"/>
</dbReference>
<dbReference type="PANTHER" id="PTHR13162">
    <property type="entry name" value="CCR4-NOT TRANSCRIPTION COMPLEX"/>
    <property type="match status" value="1"/>
</dbReference>
<dbReference type="PANTHER" id="PTHR13162:SF8">
    <property type="entry name" value="CCR4-NOT TRANSCRIPTION COMPLEX SUBUNIT 1"/>
    <property type="match status" value="1"/>
</dbReference>
<evidence type="ECO:0000259" key="10">
    <source>
        <dbReference type="Pfam" id="PF16417"/>
    </source>
</evidence>
<gene>
    <name evidence="13" type="ORF">CYMTET_49715</name>
</gene>
<feature type="region of interest" description="Disordered" evidence="6">
    <location>
        <begin position="1250"/>
        <end position="1270"/>
    </location>
</feature>
<feature type="compositionally biased region" description="Pro residues" evidence="6">
    <location>
        <begin position="1572"/>
        <end position="1584"/>
    </location>
</feature>
<dbReference type="InterPro" id="IPR055454">
    <property type="entry name" value="CNOT1-like_NOT1_connector"/>
</dbReference>
<keyword evidence="5" id="KW-0539">Nucleus</keyword>
<dbReference type="InterPro" id="IPR032193">
    <property type="entry name" value="CNOT1_TTP_bind"/>
</dbReference>
<dbReference type="FunFam" id="1.25.40.800:FF:000001">
    <property type="entry name" value="CCR4-NOT transcription complex subunit 1"/>
    <property type="match status" value="1"/>
</dbReference>
<dbReference type="FunFam" id="1.25.40.180:FF:000012">
    <property type="entry name" value="Ccr4-Not transcription complex subunit"/>
    <property type="match status" value="1"/>
</dbReference>
<feature type="region of interest" description="Disordered" evidence="6">
    <location>
        <begin position="1568"/>
        <end position="1623"/>
    </location>
</feature>
<feature type="domain" description="CCR4-Not complex component Not1 C-terminal" evidence="7">
    <location>
        <begin position="2055"/>
        <end position="2419"/>
    </location>
</feature>
<feature type="compositionally biased region" description="Gly residues" evidence="6">
    <location>
        <begin position="1586"/>
        <end position="1595"/>
    </location>
</feature>
<dbReference type="InterPro" id="IPR024557">
    <property type="entry name" value="CNOT1_dom_4"/>
</dbReference>
<feature type="compositionally biased region" description="Low complexity" evidence="6">
    <location>
        <begin position="1256"/>
        <end position="1270"/>
    </location>
</feature>
<dbReference type="Gene3D" id="1.25.40.840">
    <property type="entry name" value="CCR4-NOT transcription complex subunit 1 TTP binding domain"/>
    <property type="match status" value="1"/>
</dbReference>
<evidence type="ECO:0000256" key="2">
    <source>
        <dbReference type="ARBA" id="ARBA00022491"/>
    </source>
</evidence>
<dbReference type="InterPro" id="IPR032191">
    <property type="entry name" value="CNOT1_CAF1_bind"/>
</dbReference>
<name>A0AAE0EU97_9CHLO</name>
<organism evidence="13 14">
    <name type="scientific">Cymbomonas tetramitiformis</name>
    <dbReference type="NCBI Taxonomy" id="36881"/>
    <lineage>
        <taxon>Eukaryota</taxon>
        <taxon>Viridiplantae</taxon>
        <taxon>Chlorophyta</taxon>
        <taxon>Pyramimonadophyceae</taxon>
        <taxon>Pyramimonadales</taxon>
        <taxon>Pyramimonadaceae</taxon>
        <taxon>Cymbomonas</taxon>
    </lineage>
</organism>
<reference evidence="13 14" key="1">
    <citation type="journal article" date="2015" name="Genome Biol. Evol.">
        <title>Comparative Genomics of a Bacterivorous Green Alga Reveals Evolutionary Causalities and Consequences of Phago-Mixotrophic Mode of Nutrition.</title>
        <authorList>
            <person name="Burns J.A."/>
            <person name="Paasch A."/>
            <person name="Narechania A."/>
            <person name="Kim E."/>
        </authorList>
    </citation>
    <scope>NUCLEOTIDE SEQUENCE [LARGE SCALE GENOMIC DNA]</scope>
    <source>
        <strain evidence="13 14">PLY_AMNH</strain>
    </source>
</reference>
<dbReference type="GO" id="GO:0000932">
    <property type="term" value="C:P-body"/>
    <property type="evidence" value="ECO:0007669"/>
    <property type="project" value="TreeGrafter"/>
</dbReference>